<accession>A0A414AT85</accession>
<evidence type="ECO:0000313" key="2">
    <source>
        <dbReference type="Proteomes" id="UP000283975"/>
    </source>
</evidence>
<comment type="caution">
    <text evidence="1">The sequence shown here is derived from an EMBL/GenBank/DDBJ whole genome shotgun (WGS) entry which is preliminary data.</text>
</comment>
<dbReference type="EMBL" id="QSHZ01000020">
    <property type="protein sequence ID" value="RHC54725.1"/>
    <property type="molecule type" value="Genomic_DNA"/>
</dbReference>
<evidence type="ECO:0000313" key="1">
    <source>
        <dbReference type="EMBL" id="RHC54725.1"/>
    </source>
</evidence>
<protein>
    <submittedName>
        <fullName evidence="1">Uncharacterized protein</fullName>
    </submittedName>
</protein>
<dbReference type="RefSeq" id="WP_118024811.1">
    <property type="nucleotide sequence ID" value="NZ_JAUUNS010000185.1"/>
</dbReference>
<sequence>MKFLFNGETYDTDKHLFVVGRTYDKVSWYSYHKGDSFYESNATIKCKKGTIINIYMDYNHGQSFVSGFDINVPSYQFRLNSNKVIFAESPQKARKKYDDMAREKKL</sequence>
<name>A0A414AT85_9FIRM</name>
<proteinExistence type="predicted"/>
<dbReference type="Proteomes" id="UP000283975">
    <property type="component" value="Unassembled WGS sequence"/>
</dbReference>
<dbReference type="AlphaFoldDB" id="A0A414AT85"/>
<gene>
    <name evidence="1" type="ORF">DW839_18710</name>
</gene>
<organism evidence="1 2">
    <name type="scientific">Enterocloster bolteae</name>
    <dbReference type="NCBI Taxonomy" id="208479"/>
    <lineage>
        <taxon>Bacteria</taxon>
        <taxon>Bacillati</taxon>
        <taxon>Bacillota</taxon>
        <taxon>Clostridia</taxon>
        <taxon>Lachnospirales</taxon>
        <taxon>Lachnospiraceae</taxon>
        <taxon>Enterocloster</taxon>
    </lineage>
</organism>
<reference evidence="1 2" key="1">
    <citation type="submission" date="2018-08" db="EMBL/GenBank/DDBJ databases">
        <title>A genome reference for cultivated species of the human gut microbiota.</title>
        <authorList>
            <person name="Zou Y."/>
            <person name="Xue W."/>
            <person name="Luo G."/>
        </authorList>
    </citation>
    <scope>NUCLEOTIDE SEQUENCE [LARGE SCALE GENOMIC DNA]</scope>
    <source>
        <strain evidence="1 2">AM35-14</strain>
    </source>
</reference>